<sequence>MINLAPAIEKVMAAKKRAYPCHVNRISSMGHPCERYLYHCRADWDKAKPIPDSLQGIFDQGKTLEPILVAYFNTQVGPNCEPPLRIVGQQITTADSLLSEYEISGSIDGFLQQYDDCTEQWSTFAVVDIKTAGQNPYRGYCDLRSLYAHTWSTGYIAQLMLYSFAHNLQGCVIFFVDKSNIFFNWKPVEFGIDMGLIENLLQKAARVNEAVKAKTPPETKINRPDYCKECRFRHICLPDLQIGTETKIITSGEVIGAITEHQRLKPLKSQAIAAEKRMKEMLVPGQNAVAGGHMLEWTEVKSKGKRPYWKLKIKGD</sequence>
<dbReference type="InterPro" id="IPR011604">
    <property type="entry name" value="PDDEXK-like_dom_sf"/>
</dbReference>
<evidence type="ECO:0008006" key="2">
    <source>
        <dbReference type="Google" id="ProtNLM"/>
    </source>
</evidence>
<accession>A0A0F8YB37</accession>
<reference evidence="1" key="1">
    <citation type="journal article" date="2015" name="Nature">
        <title>Complex archaea that bridge the gap between prokaryotes and eukaryotes.</title>
        <authorList>
            <person name="Spang A."/>
            <person name="Saw J.H."/>
            <person name="Jorgensen S.L."/>
            <person name="Zaremba-Niedzwiedzka K."/>
            <person name="Martijn J."/>
            <person name="Lind A.E."/>
            <person name="van Eijk R."/>
            <person name="Schleper C."/>
            <person name="Guy L."/>
            <person name="Ettema T.J."/>
        </authorList>
    </citation>
    <scope>NUCLEOTIDE SEQUENCE</scope>
</reference>
<evidence type="ECO:0000313" key="1">
    <source>
        <dbReference type="EMBL" id="KKK78593.1"/>
    </source>
</evidence>
<dbReference type="Gene3D" id="3.90.320.10">
    <property type="match status" value="1"/>
</dbReference>
<dbReference type="EMBL" id="LAZR01054424">
    <property type="protein sequence ID" value="KKK78593.1"/>
    <property type="molecule type" value="Genomic_DNA"/>
</dbReference>
<gene>
    <name evidence="1" type="ORF">LCGC14_2842020</name>
</gene>
<name>A0A0F8YB37_9ZZZZ</name>
<protein>
    <recommendedName>
        <fullName evidence="2">PD-(D/E)XK endonuclease-like domain-containing protein</fullName>
    </recommendedName>
</protein>
<organism evidence="1">
    <name type="scientific">marine sediment metagenome</name>
    <dbReference type="NCBI Taxonomy" id="412755"/>
    <lineage>
        <taxon>unclassified sequences</taxon>
        <taxon>metagenomes</taxon>
        <taxon>ecological metagenomes</taxon>
    </lineage>
</organism>
<comment type="caution">
    <text evidence="1">The sequence shown here is derived from an EMBL/GenBank/DDBJ whole genome shotgun (WGS) entry which is preliminary data.</text>
</comment>
<proteinExistence type="predicted"/>
<dbReference type="AlphaFoldDB" id="A0A0F8YB37"/>